<organism evidence="1 2">
    <name type="scientific">Phytophthora palmivora</name>
    <dbReference type="NCBI Taxonomy" id="4796"/>
    <lineage>
        <taxon>Eukaryota</taxon>
        <taxon>Sar</taxon>
        <taxon>Stramenopiles</taxon>
        <taxon>Oomycota</taxon>
        <taxon>Peronosporomycetes</taxon>
        <taxon>Peronosporales</taxon>
        <taxon>Peronosporaceae</taxon>
        <taxon>Phytophthora</taxon>
    </lineage>
</organism>
<dbReference type="AlphaFoldDB" id="A0A2P4Y0I4"/>
<accession>A0A2P4Y0I4</accession>
<name>A0A2P4Y0I4_9STRA</name>
<reference evidence="1 2" key="1">
    <citation type="journal article" date="2017" name="Genome Biol. Evol.">
        <title>Phytophthora megakarya and P. palmivora, closely related causal agents of cacao black pod rot, underwent increases in genome sizes and gene numbers by different mechanisms.</title>
        <authorList>
            <person name="Ali S.S."/>
            <person name="Shao J."/>
            <person name="Lary D.J."/>
            <person name="Kronmiller B."/>
            <person name="Shen D."/>
            <person name="Strem M.D."/>
            <person name="Amoako-Attah I."/>
            <person name="Akrofi A.Y."/>
            <person name="Begoude B.A."/>
            <person name="Ten Hoopen G.M."/>
            <person name="Coulibaly K."/>
            <person name="Kebe B.I."/>
            <person name="Melnick R.L."/>
            <person name="Guiltinan M.J."/>
            <person name="Tyler B.M."/>
            <person name="Meinhardt L.W."/>
            <person name="Bailey B.A."/>
        </authorList>
    </citation>
    <scope>NUCLEOTIDE SEQUENCE [LARGE SCALE GENOMIC DNA]</scope>
    <source>
        <strain evidence="2">sbr112.9</strain>
    </source>
</reference>
<sequence>MSISSVLRSHHNENNDDKLATITGKYDSGENFVSLYNPPRGRTATKFVHQWMGPMKIVEPAGYENYILQREDKTGCPDSVIAHVSFLVSYYYPELLPNQVAADIDEQLRDKDQVEHERNVEATAASVRTTMTRESRRIATTMTKRAHGTIVRENY</sequence>
<evidence type="ECO:0000313" key="1">
    <source>
        <dbReference type="EMBL" id="POM71239.1"/>
    </source>
</evidence>
<evidence type="ECO:0000313" key="2">
    <source>
        <dbReference type="Proteomes" id="UP000237271"/>
    </source>
</evidence>
<dbReference type="EMBL" id="NCKW01006559">
    <property type="protein sequence ID" value="POM71239.1"/>
    <property type="molecule type" value="Genomic_DNA"/>
</dbReference>
<gene>
    <name evidence="1" type="ORF">PHPALM_12208</name>
</gene>
<protein>
    <submittedName>
        <fullName evidence="1">Uncharacterized protein</fullName>
    </submittedName>
</protein>
<proteinExistence type="predicted"/>
<dbReference type="Proteomes" id="UP000237271">
    <property type="component" value="Unassembled WGS sequence"/>
</dbReference>
<dbReference type="OrthoDB" id="126738at2759"/>
<comment type="caution">
    <text evidence="1">The sequence shown here is derived from an EMBL/GenBank/DDBJ whole genome shotgun (WGS) entry which is preliminary data.</text>
</comment>
<keyword evidence="2" id="KW-1185">Reference proteome</keyword>